<feature type="region of interest" description="Disordered" evidence="1">
    <location>
        <begin position="24"/>
        <end position="44"/>
    </location>
</feature>
<dbReference type="Proteomes" id="UP001359485">
    <property type="component" value="Unassembled WGS sequence"/>
</dbReference>
<sequence length="192" mass="20622">MSVDEWHPGTLVDHPGINAYLTGREDKKARAVRRGPGEGPEEKTNRRLIALGRVGGGGGGASAGASDASEQKRSVRCGCGRYSKYPGTQKSSDVTRSVFSHSFTSYSVTPNLISRYLTAGSRQFDGAWRGMSCGDTWFEIVNHISVPVPLSLVAQDPRPGTTRLRGYYPRVPDPEGDESVVFAGTYLAVGLS</sequence>
<evidence type="ECO:0000256" key="1">
    <source>
        <dbReference type="SAM" id="MobiDB-lite"/>
    </source>
</evidence>
<gene>
    <name evidence="2" type="ORF">RUM44_002142</name>
</gene>
<evidence type="ECO:0000313" key="2">
    <source>
        <dbReference type="EMBL" id="KAK6622331.1"/>
    </source>
</evidence>
<reference evidence="2 3" key="1">
    <citation type="submission" date="2023-09" db="EMBL/GenBank/DDBJ databases">
        <title>Genomes of two closely related lineages of the louse Polyplax serrata with different host specificities.</title>
        <authorList>
            <person name="Martinu J."/>
            <person name="Tarabai H."/>
            <person name="Stefka J."/>
            <person name="Hypsa V."/>
        </authorList>
    </citation>
    <scope>NUCLEOTIDE SEQUENCE [LARGE SCALE GENOMIC DNA]</scope>
    <source>
        <strain evidence="2">98ZLc_SE</strain>
    </source>
</reference>
<dbReference type="EMBL" id="JAWJWF010000047">
    <property type="protein sequence ID" value="KAK6622331.1"/>
    <property type="molecule type" value="Genomic_DNA"/>
</dbReference>
<comment type="caution">
    <text evidence="2">The sequence shown here is derived from an EMBL/GenBank/DDBJ whole genome shotgun (WGS) entry which is preliminary data.</text>
</comment>
<protein>
    <submittedName>
        <fullName evidence="2">Uncharacterized protein</fullName>
    </submittedName>
</protein>
<evidence type="ECO:0000313" key="3">
    <source>
        <dbReference type="Proteomes" id="UP001359485"/>
    </source>
</evidence>
<keyword evidence="3" id="KW-1185">Reference proteome</keyword>
<organism evidence="2 3">
    <name type="scientific">Polyplax serrata</name>
    <name type="common">Common mouse louse</name>
    <dbReference type="NCBI Taxonomy" id="468196"/>
    <lineage>
        <taxon>Eukaryota</taxon>
        <taxon>Metazoa</taxon>
        <taxon>Ecdysozoa</taxon>
        <taxon>Arthropoda</taxon>
        <taxon>Hexapoda</taxon>
        <taxon>Insecta</taxon>
        <taxon>Pterygota</taxon>
        <taxon>Neoptera</taxon>
        <taxon>Paraneoptera</taxon>
        <taxon>Psocodea</taxon>
        <taxon>Troctomorpha</taxon>
        <taxon>Phthiraptera</taxon>
        <taxon>Anoplura</taxon>
        <taxon>Polyplacidae</taxon>
        <taxon>Polyplax</taxon>
    </lineage>
</organism>
<name>A0ABR1AM16_POLSC</name>
<accession>A0ABR1AM16</accession>
<proteinExistence type="predicted"/>